<dbReference type="Proteomes" id="UP000817854">
    <property type="component" value="Unassembled WGS sequence"/>
</dbReference>
<dbReference type="EMBL" id="VEVQ02000003">
    <property type="protein sequence ID" value="NHN25184.1"/>
    <property type="molecule type" value="Genomic_DNA"/>
</dbReference>
<evidence type="ECO:0000313" key="2">
    <source>
        <dbReference type="Proteomes" id="UP000817854"/>
    </source>
</evidence>
<accession>A0ABX0IMZ7</accession>
<organism evidence="1 2">
    <name type="scientific">Flavobacterium jejuense</name>
    <dbReference type="NCBI Taxonomy" id="1544455"/>
    <lineage>
        <taxon>Bacteria</taxon>
        <taxon>Pseudomonadati</taxon>
        <taxon>Bacteroidota</taxon>
        <taxon>Flavobacteriia</taxon>
        <taxon>Flavobacteriales</taxon>
        <taxon>Flavobacteriaceae</taxon>
        <taxon>Flavobacterium</taxon>
    </lineage>
</organism>
<comment type="caution">
    <text evidence="1">The sequence shown here is derived from an EMBL/GenBank/DDBJ whole genome shotgun (WGS) entry which is preliminary data.</text>
</comment>
<reference evidence="1" key="2">
    <citation type="submission" date="2020-02" db="EMBL/GenBank/DDBJ databases">
        <title>Flavobacterium profundi sp. nov., isolated from a deep-sea seamount.</title>
        <authorList>
            <person name="Zhang D.-C."/>
        </authorList>
    </citation>
    <scope>NUCLEOTIDE SEQUENCE</scope>
    <source>
        <strain evidence="1">EC11</strain>
    </source>
</reference>
<protein>
    <recommendedName>
        <fullName evidence="3">Lipocalin-like domain-containing protein</fullName>
    </recommendedName>
</protein>
<dbReference type="RefSeq" id="WP_140961085.1">
    <property type="nucleotide sequence ID" value="NZ_VEVQ02000003.1"/>
</dbReference>
<evidence type="ECO:0000313" key="1">
    <source>
        <dbReference type="EMBL" id="NHN25184.1"/>
    </source>
</evidence>
<evidence type="ECO:0008006" key="3">
    <source>
        <dbReference type="Google" id="ProtNLM"/>
    </source>
</evidence>
<dbReference type="PROSITE" id="PS51257">
    <property type="entry name" value="PROKAR_LIPOPROTEIN"/>
    <property type="match status" value="1"/>
</dbReference>
<sequence>MDGVKAFLATVAISLFSCQSKEDQLIGHWHEYEKGNPDFINCHKITDSTYSVDLYTYGSGEPMKRGTEIKKSEIAIQEYVFSSNFSISNNKLIINDSIYWIKQEDNEQTFIADFSAGLLVNIHPFETNATEFDYKKNTKHLEVLIYIGTLKKSTLTSYKEYNSKEHYIQLNDKIVNVYDIKSYLDYGVHHDERIKVVLHTDKNTPKPFLSQIETEILNCGYKRNQIYYLTVNTQKKLYGYNNRN</sequence>
<gene>
    <name evidence="1" type="ORF">FIA58_005780</name>
</gene>
<proteinExistence type="predicted"/>
<reference evidence="1" key="1">
    <citation type="submission" date="2019-05" db="EMBL/GenBank/DDBJ databases">
        <authorList>
            <person name="Lianzixin W."/>
        </authorList>
    </citation>
    <scope>NUCLEOTIDE SEQUENCE</scope>
    <source>
        <strain evidence="1">EC11</strain>
    </source>
</reference>
<name>A0ABX0IMZ7_9FLAO</name>
<keyword evidence="2" id="KW-1185">Reference proteome</keyword>